<accession>A0ABP9Q6X9</accession>
<reference evidence="3" key="1">
    <citation type="journal article" date="2019" name="Int. J. Syst. Evol. Microbiol.">
        <title>The Global Catalogue of Microorganisms (GCM) 10K type strain sequencing project: providing services to taxonomists for standard genome sequencing and annotation.</title>
        <authorList>
            <consortium name="The Broad Institute Genomics Platform"/>
            <consortium name="The Broad Institute Genome Sequencing Center for Infectious Disease"/>
            <person name="Wu L."/>
            <person name="Ma J."/>
        </authorList>
    </citation>
    <scope>NUCLEOTIDE SEQUENCE [LARGE SCALE GENOMIC DNA]</scope>
    <source>
        <strain evidence="3">JCM 18715</strain>
    </source>
</reference>
<feature type="chain" id="PRO_5047202418" description="Alginate biosynthesis protein AlgF" evidence="1">
    <location>
        <begin position="21"/>
        <end position="192"/>
    </location>
</feature>
<evidence type="ECO:0008006" key="4">
    <source>
        <dbReference type="Google" id="ProtNLM"/>
    </source>
</evidence>
<evidence type="ECO:0000313" key="2">
    <source>
        <dbReference type="EMBL" id="GAA5157694.1"/>
    </source>
</evidence>
<keyword evidence="1" id="KW-0732">Signal</keyword>
<sequence length="192" mass="19819">MKLHAMVVATAMAFASPVFAQADAALLTASFQSENVFTAAFKALPNDAAKPFFVVAGGTAQVEAGKLVLANGRITMGAVADADGKVAASTPDARPAGVLDLSKPYKVIVKVSEAQSLNPGKDTFTIYVNNSTAKQSDSPLGKDSQLVKVSASTLKVGDNVFEGKVGDAKSFLQLRAESGASVKIESVRVVPM</sequence>
<gene>
    <name evidence="2" type="ORF">GCM10025770_01280</name>
</gene>
<organism evidence="2 3">
    <name type="scientific">Viridibacterium curvum</name>
    <dbReference type="NCBI Taxonomy" id="1101404"/>
    <lineage>
        <taxon>Bacteria</taxon>
        <taxon>Pseudomonadati</taxon>
        <taxon>Pseudomonadota</taxon>
        <taxon>Betaproteobacteria</taxon>
        <taxon>Rhodocyclales</taxon>
        <taxon>Rhodocyclaceae</taxon>
        <taxon>Viridibacterium</taxon>
    </lineage>
</organism>
<protein>
    <recommendedName>
        <fullName evidence="4">Alginate biosynthesis protein AlgF</fullName>
    </recommendedName>
</protein>
<evidence type="ECO:0000256" key="1">
    <source>
        <dbReference type="SAM" id="SignalP"/>
    </source>
</evidence>
<keyword evidence="3" id="KW-1185">Reference proteome</keyword>
<name>A0ABP9Q6X9_9RHOO</name>
<dbReference type="Proteomes" id="UP001500547">
    <property type="component" value="Unassembled WGS sequence"/>
</dbReference>
<dbReference type="RefSeq" id="WP_345530883.1">
    <property type="nucleotide sequence ID" value="NZ_BAABLD010000001.1"/>
</dbReference>
<evidence type="ECO:0000313" key="3">
    <source>
        <dbReference type="Proteomes" id="UP001500547"/>
    </source>
</evidence>
<feature type="signal peptide" evidence="1">
    <location>
        <begin position="1"/>
        <end position="20"/>
    </location>
</feature>
<proteinExistence type="predicted"/>
<comment type="caution">
    <text evidence="2">The sequence shown here is derived from an EMBL/GenBank/DDBJ whole genome shotgun (WGS) entry which is preliminary data.</text>
</comment>
<dbReference type="EMBL" id="BAABLD010000001">
    <property type="protein sequence ID" value="GAA5157694.1"/>
    <property type="molecule type" value="Genomic_DNA"/>
</dbReference>